<proteinExistence type="predicted"/>
<dbReference type="Proteomes" id="UP001515660">
    <property type="component" value="Unassembled WGS sequence"/>
</dbReference>
<gene>
    <name evidence="2" type="ORF">G8O29_09265</name>
</gene>
<organism evidence="2 3">
    <name type="scientific">Rhodobacter calidifons</name>
    <dbReference type="NCBI Taxonomy" id="2715277"/>
    <lineage>
        <taxon>Bacteria</taxon>
        <taxon>Pseudomonadati</taxon>
        <taxon>Pseudomonadota</taxon>
        <taxon>Alphaproteobacteria</taxon>
        <taxon>Rhodobacterales</taxon>
        <taxon>Rhodobacter group</taxon>
        <taxon>Rhodobacter</taxon>
    </lineage>
</organism>
<dbReference type="PROSITE" id="PS51257">
    <property type="entry name" value="PROKAR_LIPOPROTEIN"/>
    <property type="match status" value="1"/>
</dbReference>
<keyword evidence="3" id="KW-1185">Reference proteome</keyword>
<feature type="signal peptide" evidence="1">
    <location>
        <begin position="1"/>
        <end position="15"/>
    </location>
</feature>
<reference evidence="2 3" key="1">
    <citation type="journal article" date="2022" name="Microorganisms">
        <title>Genome Sequence and Characterization of a Xanthorhodopsin-Containing, Aerobic Anoxygenic Phototrophic Rhodobacter Species, Isolated from Mesophilic Conditions at Yellowstone National Park.</title>
        <authorList>
            <person name="Kyndt J.A."/>
            <person name="Robertson S."/>
            <person name="Shoffstall I.B."/>
            <person name="Ramaley R.F."/>
            <person name="Meyer T.E."/>
        </authorList>
    </citation>
    <scope>NUCLEOTIDE SEQUENCE [LARGE SCALE GENOMIC DNA]</scope>
    <source>
        <strain evidence="2 3">M37P</strain>
    </source>
</reference>
<evidence type="ECO:0000256" key="1">
    <source>
        <dbReference type="SAM" id="SignalP"/>
    </source>
</evidence>
<accession>A0ABX0G750</accession>
<evidence type="ECO:0000313" key="3">
    <source>
        <dbReference type="Proteomes" id="UP001515660"/>
    </source>
</evidence>
<protein>
    <recommendedName>
        <fullName evidence="4">Beta-barrel assembly complex subunit BamF</fullName>
    </recommendedName>
</protein>
<dbReference type="RefSeq" id="WP_166402964.1">
    <property type="nucleotide sequence ID" value="NZ_JAANHS010000006.1"/>
</dbReference>
<dbReference type="EMBL" id="JAANHS010000006">
    <property type="protein sequence ID" value="NHB76926.1"/>
    <property type="molecule type" value="Genomic_DNA"/>
</dbReference>
<sequence>MRSPVLCLAALGAFAACTLVGCAPFPELDALAPSAEPPPQLMPIDALLDQAGPPAADPGPALAARAARLKARAQAIRAAPPAS</sequence>
<keyword evidence="1" id="KW-0732">Signal</keyword>
<feature type="chain" id="PRO_5046482079" description="Beta-barrel assembly complex subunit BamF" evidence="1">
    <location>
        <begin position="16"/>
        <end position="83"/>
    </location>
</feature>
<evidence type="ECO:0008006" key="4">
    <source>
        <dbReference type="Google" id="ProtNLM"/>
    </source>
</evidence>
<name>A0ABX0G750_9RHOB</name>
<evidence type="ECO:0000313" key="2">
    <source>
        <dbReference type="EMBL" id="NHB76926.1"/>
    </source>
</evidence>
<comment type="caution">
    <text evidence="2">The sequence shown here is derived from an EMBL/GenBank/DDBJ whole genome shotgun (WGS) entry which is preliminary data.</text>
</comment>